<dbReference type="Gene3D" id="2.30.330.10">
    <property type="entry name" value="SpoA-like"/>
    <property type="match status" value="1"/>
</dbReference>
<organism evidence="2 3">
    <name type="scientific">Robbsia andropogonis</name>
    <dbReference type="NCBI Taxonomy" id="28092"/>
    <lineage>
        <taxon>Bacteria</taxon>
        <taxon>Pseudomonadati</taxon>
        <taxon>Pseudomonadota</taxon>
        <taxon>Betaproteobacteria</taxon>
        <taxon>Burkholderiales</taxon>
        <taxon>Burkholderiaceae</taxon>
        <taxon>Robbsia</taxon>
    </lineage>
</organism>
<dbReference type="InterPro" id="IPR036429">
    <property type="entry name" value="SpoA-like_sf"/>
</dbReference>
<keyword evidence="3" id="KW-1185">Reference proteome</keyword>
<dbReference type="SUPFAM" id="SSF101801">
    <property type="entry name" value="Surface presentation of antigens (SPOA)"/>
    <property type="match status" value="1"/>
</dbReference>
<comment type="caution">
    <text evidence="2">The sequence shown here is derived from an EMBL/GenBank/DDBJ whole genome shotgun (WGS) entry which is preliminary data.</text>
</comment>
<dbReference type="PATRIC" id="fig|28092.6.peg.4540"/>
<dbReference type="STRING" id="28092.WM40_19355"/>
<evidence type="ECO:0000313" key="2">
    <source>
        <dbReference type="EMBL" id="KKB62062.1"/>
    </source>
</evidence>
<dbReference type="Pfam" id="PF01052">
    <property type="entry name" value="FliMN_C"/>
    <property type="match status" value="1"/>
</dbReference>
<dbReference type="AlphaFoldDB" id="A0A0F5JXS4"/>
<evidence type="ECO:0000259" key="1">
    <source>
        <dbReference type="Pfam" id="PF01052"/>
    </source>
</evidence>
<dbReference type="Proteomes" id="UP000033618">
    <property type="component" value="Unassembled WGS sequence"/>
</dbReference>
<evidence type="ECO:0000313" key="3">
    <source>
        <dbReference type="Proteomes" id="UP000033618"/>
    </source>
</evidence>
<name>A0A0F5JXS4_9BURK</name>
<sequence length="362" mass="39038">MPPLAHAVASEAPGVAAAMKDKAGGGSAHTQKWLSLRCTDGVRNVSILRAVLATRFEGVHAVIRRPSSVIRYVTFSAFQRGYATMVLAEIGHCIAWRYPQATHYAWEALSDQLLFSILQREQWRDFIPGPQEPWERVQIEGVGLASAGMMIEITHQGIRYFYERTPCPLAIGSAAQSDHYVALARTCPVAISIEIGRTRMSIGLVDTLCRGDVIKIAFPAPVLRMSEYAAIPLSIAHGVLIVSEESFLDVHHEQALPAAKSILDSSPEPEFAMNGEQGRQPSGQFGLATLPVGLTFSFAPLTLTVAELSALQPGDVVPVASGARLLIHVNGRQIGTGELVEVAGELAAEVLTLQLESTREDA</sequence>
<gene>
    <name evidence="2" type="ORF">WM40_19355</name>
</gene>
<accession>A0A0F5JXS4</accession>
<protein>
    <recommendedName>
        <fullName evidence="1">Flagellar motor switch protein FliN-like C-terminal domain-containing protein</fullName>
    </recommendedName>
</protein>
<feature type="domain" description="Flagellar motor switch protein FliN-like C-terminal" evidence="1">
    <location>
        <begin position="288"/>
        <end position="350"/>
    </location>
</feature>
<reference evidence="2 3" key="1">
    <citation type="submission" date="2015-03" db="EMBL/GenBank/DDBJ databases">
        <title>Draft Genome Sequence of Burkholderia andropogonis type strain ICMP2807, isolated from Sorghum bicolor.</title>
        <authorList>
            <person name="Lopes-Santos L."/>
            <person name="Castro D.B."/>
            <person name="Ottoboni L.M."/>
            <person name="Park D."/>
            <person name="Weirc B.S."/>
            <person name="Destefano S.A."/>
        </authorList>
    </citation>
    <scope>NUCLEOTIDE SEQUENCE [LARGE SCALE GENOMIC DNA]</scope>
    <source>
        <strain evidence="2 3">ICMP2807</strain>
    </source>
</reference>
<dbReference type="InterPro" id="IPR001543">
    <property type="entry name" value="FliN-like_C"/>
</dbReference>
<dbReference type="EMBL" id="LAQU01000025">
    <property type="protein sequence ID" value="KKB62062.1"/>
    <property type="molecule type" value="Genomic_DNA"/>
</dbReference>
<proteinExistence type="predicted"/>